<evidence type="ECO:0000313" key="1">
    <source>
        <dbReference type="Proteomes" id="UP000887569"/>
    </source>
</evidence>
<dbReference type="InterPro" id="IPR014710">
    <property type="entry name" value="RmlC-like_jellyroll"/>
</dbReference>
<protein>
    <submittedName>
        <fullName evidence="2">Uncharacterized protein</fullName>
    </submittedName>
</protein>
<dbReference type="Proteomes" id="UP000887569">
    <property type="component" value="Unplaced"/>
</dbReference>
<dbReference type="AlphaFoldDB" id="A0A914ZWP9"/>
<name>A0A914ZWP9_PARUN</name>
<reference evidence="2" key="1">
    <citation type="submission" date="2022-11" db="UniProtKB">
        <authorList>
            <consortium name="WormBaseParasite"/>
        </authorList>
    </citation>
    <scope>IDENTIFICATION</scope>
</reference>
<keyword evidence="1" id="KW-1185">Reference proteome</keyword>
<proteinExistence type="predicted"/>
<sequence length="113" mass="13245">MIASVEKANNAKELEFVRRSVCRQEFSMKPVGYSEVFVLTREDLWQLFEDFPEKRNRLCARAKVLLNEVDQTDRLSAFEDVPASSLEEKLNQILQGFEKLERLINDNFENCKV</sequence>
<accession>A0A914ZWP9</accession>
<dbReference type="Gene3D" id="2.60.120.10">
    <property type="entry name" value="Jelly Rolls"/>
    <property type="match status" value="1"/>
</dbReference>
<evidence type="ECO:0000313" key="2">
    <source>
        <dbReference type="WBParaSite" id="PgB23_g002_t01"/>
    </source>
</evidence>
<organism evidence="1 2">
    <name type="scientific">Parascaris univalens</name>
    <name type="common">Nematode worm</name>
    <dbReference type="NCBI Taxonomy" id="6257"/>
    <lineage>
        <taxon>Eukaryota</taxon>
        <taxon>Metazoa</taxon>
        <taxon>Ecdysozoa</taxon>
        <taxon>Nematoda</taxon>
        <taxon>Chromadorea</taxon>
        <taxon>Rhabditida</taxon>
        <taxon>Spirurina</taxon>
        <taxon>Ascaridomorpha</taxon>
        <taxon>Ascaridoidea</taxon>
        <taxon>Ascarididae</taxon>
        <taxon>Parascaris</taxon>
    </lineage>
</organism>
<dbReference type="WBParaSite" id="PgB23_g002_t01">
    <property type="protein sequence ID" value="PgB23_g002_t01"/>
    <property type="gene ID" value="PgB23_g002"/>
</dbReference>